<evidence type="ECO:0000256" key="2">
    <source>
        <dbReference type="SAM" id="Phobius"/>
    </source>
</evidence>
<sequence>MVAFSGVGVAANTAQLDFSSIYNSDVVYGSDATGDFDGGGRALVSSSVATDNGRSADRGVPDDGVFAATAEHPRFDLADFHTAGSNAWQIPGTGSQTADVTDGQYETVHVIASAGGAGVGNPAEFKITLDYQDGSSETSNTFTVPDWYSDPSPSDYYFLRDGMDRWASGYQTEADPAIWGYPVSADSTKTLTEITIVVTSNQADAFNFFGGAATTKSSSVLNGAPSASDDSDSTDEDTSVTVDVVANDADPDGDTLDATAITNGPNHGTATITGASNDQIQFDPGTDETGDVSITYEVSDGNGGTDTAKLSITVNPVNDAPTASDDTGTTDEDTPLSIADGDSTDLLNLASDVDGDSLTLAQIDGATFSSGTPVALSSGAEVTANADGSWTYDPNGQFESLGNGETDTDSFTYTVTDGNGGTAQGTITVTITGITDSGGPVEQRDETPPTADAGPDRSVDVGESVTFDGTNSTDDDAVGTIQWDIDDDGRYERASATTTHTFDSPGEHTVTVRVWDESSNYDTDTVLVTVSPAGSAENGTEENVTETPKTPTPTATPGTGPSTPNTDRPGQVGDSSGNQTETPGTGPDPIATTPGSTASATTAMRTTDGFATSGGTSTAGATSTTGTGPGFGLGASLAALIVAGYLANRRRKGT</sequence>
<evidence type="ECO:0000313" key="5">
    <source>
        <dbReference type="Proteomes" id="UP000198775"/>
    </source>
</evidence>
<name>A0A1H8VCK1_9EURY</name>
<dbReference type="PROSITE" id="PS50093">
    <property type="entry name" value="PKD"/>
    <property type="match status" value="1"/>
</dbReference>
<feature type="compositionally biased region" description="Low complexity" evidence="1">
    <location>
        <begin position="545"/>
        <end position="566"/>
    </location>
</feature>
<feature type="region of interest" description="Disordered" evidence="1">
    <location>
        <begin position="531"/>
        <end position="633"/>
    </location>
</feature>
<dbReference type="Gene3D" id="2.60.40.10">
    <property type="entry name" value="Immunoglobulins"/>
    <property type="match status" value="1"/>
</dbReference>
<keyword evidence="2" id="KW-1133">Transmembrane helix</keyword>
<keyword evidence="5" id="KW-1185">Reference proteome</keyword>
<keyword evidence="2" id="KW-0472">Membrane</keyword>
<feature type="domain" description="PKD" evidence="3">
    <location>
        <begin position="448"/>
        <end position="535"/>
    </location>
</feature>
<dbReference type="Pfam" id="PF18911">
    <property type="entry name" value="PKD_4"/>
    <property type="match status" value="1"/>
</dbReference>
<organism evidence="4 5">
    <name type="scientific">Halorientalis persicus</name>
    <dbReference type="NCBI Taxonomy" id="1367881"/>
    <lineage>
        <taxon>Archaea</taxon>
        <taxon>Methanobacteriati</taxon>
        <taxon>Methanobacteriota</taxon>
        <taxon>Stenosarchaea group</taxon>
        <taxon>Halobacteria</taxon>
        <taxon>Halobacteriales</taxon>
        <taxon>Haloarculaceae</taxon>
        <taxon>Halorientalis</taxon>
    </lineage>
</organism>
<dbReference type="NCBIfam" id="NF012211">
    <property type="entry name" value="tand_rpt_95"/>
    <property type="match status" value="2"/>
</dbReference>
<dbReference type="SUPFAM" id="SSF49299">
    <property type="entry name" value="PKD domain"/>
    <property type="match status" value="1"/>
</dbReference>
<feature type="region of interest" description="Disordered" evidence="1">
    <location>
        <begin position="433"/>
        <end position="460"/>
    </location>
</feature>
<dbReference type="AlphaFoldDB" id="A0A1H8VCK1"/>
<feature type="compositionally biased region" description="Low complexity" evidence="1">
    <location>
        <begin position="591"/>
        <end position="626"/>
    </location>
</feature>
<evidence type="ECO:0000256" key="1">
    <source>
        <dbReference type="SAM" id="MobiDB-lite"/>
    </source>
</evidence>
<feature type="region of interest" description="Disordered" evidence="1">
    <location>
        <begin position="316"/>
        <end position="336"/>
    </location>
</feature>
<gene>
    <name evidence="4" type="ORF">SAMN05216388_10364</name>
</gene>
<dbReference type="OrthoDB" id="103676at2157"/>
<protein>
    <submittedName>
        <fullName evidence="4">PKD domain-containing protein</fullName>
    </submittedName>
</protein>
<feature type="compositionally biased region" description="Polar residues" evidence="1">
    <location>
        <begin position="573"/>
        <end position="583"/>
    </location>
</feature>
<feature type="region of interest" description="Disordered" evidence="1">
    <location>
        <begin position="264"/>
        <end position="289"/>
    </location>
</feature>
<dbReference type="EMBL" id="FOCX01000036">
    <property type="protein sequence ID" value="SEP13210.1"/>
    <property type="molecule type" value="Genomic_DNA"/>
</dbReference>
<dbReference type="SMART" id="SM00089">
    <property type="entry name" value="PKD"/>
    <property type="match status" value="1"/>
</dbReference>
<dbReference type="Gene3D" id="2.60.40.3440">
    <property type="match status" value="2"/>
</dbReference>
<reference evidence="5" key="1">
    <citation type="submission" date="2016-10" db="EMBL/GenBank/DDBJ databases">
        <authorList>
            <person name="Varghese N."/>
            <person name="Submissions S."/>
        </authorList>
    </citation>
    <scope>NUCLEOTIDE SEQUENCE [LARGE SCALE GENOMIC DNA]</scope>
    <source>
        <strain evidence="5">IBRC-M 10043</strain>
    </source>
</reference>
<accession>A0A1H8VCK1</accession>
<feature type="compositionally biased region" description="Polar residues" evidence="1">
    <location>
        <begin position="264"/>
        <end position="280"/>
    </location>
</feature>
<dbReference type="Proteomes" id="UP000198775">
    <property type="component" value="Unassembled WGS sequence"/>
</dbReference>
<dbReference type="InterPro" id="IPR035986">
    <property type="entry name" value="PKD_dom_sf"/>
</dbReference>
<dbReference type="InterPro" id="IPR022409">
    <property type="entry name" value="PKD/Chitinase_dom"/>
</dbReference>
<feature type="region of interest" description="Disordered" evidence="1">
    <location>
        <begin position="216"/>
        <end position="238"/>
    </location>
</feature>
<feature type="compositionally biased region" description="Acidic residues" evidence="1">
    <location>
        <begin position="229"/>
        <end position="238"/>
    </location>
</feature>
<dbReference type="InterPro" id="IPR000601">
    <property type="entry name" value="PKD_dom"/>
</dbReference>
<evidence type="ECO:0000259" key="3">
    <source>
        <dbReference type="PROSITE" id="PS50093"/>
    </source>
</evidence>
<dbReference type="RefSeq" id="WP_139203639.1">
    <property type="nucleotide sequence ID" value="NZ_FOCX01000036.1"/>
</dbReference>
<dbReference type="CDD" id="cd00146">
    <property type="entry name" value="PKD"/>
    <property type="match status" value="1"/>
</dbReference>
<evidence type="ECO:0000313" key="4">
    <source>
        <dbReference type="EMBL" id="SEP13210.1"/>
    </source>
</evidence>
<dbReference type="InterPro" id="IPR013783">
    <property type="entry name" value="Ig-like_fold"/>
</dbReference>
<keyword evidence="2" id="KW-0812">Transmembrane</keyword>
<proteinExistence type="predicted"/>
<feature type="transmembrane region" description="Helical" evidence="2">
    <location>
        <begin position="630"/>
        <end position="648"/>
    </location>
</feature>
<dbReference type="Pfam" id="PF17963">
    <property type="entry name" value="Big_9"/>
    <property type="match status" value="2"/>
</dbReference>